<gene>
    <name evidence="5" type="ORF">DXG03_008657</name>
</gene>
<feature type="domain" description="SNF2 N-terminal" evidence="4">
    <location>
        <begin position="75"/>
        <end position="145"/>
    </location>
</feature>
<evidence type="ECO:0000259" key="4">
    <source>
        <dbReference type="Pfam" id="PF00176"/>
    </source>
</evidence>
<feature type="region of interest" description="Disordered" evidence="3">
    <location>
        <begin position="1"/>
        <end position="20"/>
    </location>
</feature>
<comment type="caution">
    <text evidence="5">The sequence shown here is derived from an EMBL/GenBank/DDBJ whole genome shotgun (WGS) entry which is preliminary data.</text>
</comment>
<keyword evidence="6" id="KW-1185">Reference proteome</keyword>
<dbReference type="Proteomes" id="UP000775547">
    <property type="component" value="Unassembled WGS sequence"/>
</dbReference>
<proteinExistence type="predicted"/>
<evidence type="ECO:0000256" key="2">
    <source>
        <dbReference type="ARBA" id="ARBA00022840"/>
    </source>
</evidence>
<keyword evidence="2" id="KW-0067">ATP-binding</keyword>
<dbReference type="InterPro" id="IPR000330">
    <property type="entry name" value="SNF2_N"/>
</dbReference>
<dbReference type="GO" id="GO:0005524">
    <property type="term" value="F:ATP binding"/>
    <property type="evidence" value="ECO:0007669"/>
    <property type="project" value="InterPro"/>
</dbReference>
<organism evidence="5 6">
    <name type="scientific">Asterophora parasitica</name>
    <dbReference type="NCBI Taxonomy" id="117018"/>
    <lineage>
        <taxon>Eukaryota</taxon>
        <taxon>Fungi</taxon>
        <taxon>Dikarya</taxon>
        <taxon>Basidiomycota</taxon>
        <taxon>Agaricomycotina</taxon>
        <taxon>Agaricomycetes</taxon>
        <taxon>Agaricomycetidae</taxon>
        <taxon>Agaricales</taxon>
        <taxon>Tricholomatineae</taxon>
        <taxon>Lyophyllaceae</taxon>
        <taxon>Asterophora</taxon>
    </lineage>
</organism>
<reference evidence="5" key="1">
    <citation type="submission" date="2020-07" db="EMBL/GenBank/DDBJ databases">
        <authorList>
            <person name="Nieuwenhuis M."/>
            <person name="Van De Peppel L.J.J."/>
        </authorList>
    </citation>
    <scope>NUCLEOTIDE SEQUENCE</scope>
    <source>
        <strain evidence="5">AP01</strain>
        <tissue evidence="5">Mycelium</tissue>
    </source>
</reference>
<dbReference type="Pfam" id="PF00176">
    <property type="entry name" value="SNF2-rel_dom"/>
    <property type="match status" value="1"/>
</dbReference>
<keyword evidence="1" id="KW-0547">Nucleotide-binding</keyword>
<protein>
    <recommendedName>
        <fullName evidence="4">SNF2 N-terminal domain-containing protein</fullName>
    </recommendedName>
</protein>
<evidence type="ECO:0000256" key="1">
    <source>
        <dbReference type="ARBA" id="ARBA00022741"/>
    </source>
</evidence>
<dbReference type="OrthoDB" id="423559at2759"/>
<dbReference type="EMBL" id="JABCKV010000073">
    <property type="protein sequence ID" value="KAG5644360.1"/>
    <property type="molecule type" value="Genomic_DNA"/>
</dbReference>
<reference evidence="5" key="2">
    <citation type="submission" date="2021-10" db="EMBL/GenBank/DDBJ databases">
        <title>Phylogenomics reveals ancestral predisposition of the termite-cultivated fungus Termitomyces towards a domesticated lifestyle.</title>
        <authorList>
            <person name="Auxier B."/>
            <person name="Grum-Grzhimaylo A."/>
            <person name="Cardenas M.E."/>
            <person name="Lodge J.D."/>
            <person name="Laessoe T."/>
            <person name="Pedersen O."/>
            <person name="Smith M.E."/>
            <person name="Kuyper T.W."/>
            <person name="Franco-Molano E.A."/>
            <person name="Baroni T.J."/>
            <person name="Aanen D.K."/>
        </authorList>
    </citation>
    <scope>NUCLEOTIDE SEQUENCE</scope>
    <source>
        <strain evidence="5">AP01</strain>
        <tissue evidence="5">Mycelium</tissue>
    </source>
</reference>
<dbReference type="AlphaFoldDB" id="A0A9P7G7S8"/>
<accession>A0A9P7G7S8</accession>
<sequence length="221" mass="25544">MAFEWPDFENEQKKAKAKKKKDQVFIVDDSDEEMQTVKSKKEQLGLLFQVDDSQHKFSGRCLWLSQVPQNQTVVRFQEFQNHIGILEKKNPSLAVSRLQAVIATFLLRRMKNSTLDGKRLLELPDKIVSLVKLQFSEEELDIYKIAHFAMVPSPSRYRLEAVIIDSDDEIETPEEKEVLFGKKTRMSAEAIKLMPKFLPSTKMKLVKERLDEKVGLSLVST</sequence>
<name>A0A9P7G7S8_9AGAR</name>
<evidence type="ECO:0000313" key="6">
    <source>
        <dbReference type="Proteomes" id="UP000775547"/>
    </source>
</evidence>
<evidence type="ECO:0000313" key="5">
    <source>
        <dbReference type="EMBL" id="KAG5644360.1"/>
    </source>
</evidence>
<evidence type="ECO:0000256" key="3">
    <source>
        <dbReference type="SAM" id="MobiDB-lite"/>
    </source>
</evidence>